<protein>
    <recommendedName>
        <fullName evidence="4">Gluconate 2-dehydrogenase</fullName>
    </recommendedName>
</protein>
<dbReference type="RefSeq" id="WP_050062015.1">
    <property type="nucleotide sequence ID" value="NZ_JACHEK010000002.1"/>
</dbReference>
<reference evidence="2 3" key="1">
    <citation type="submission" date="2020-08" db="EMBL/GenBank/DDBJ databases">
        <title>Genomic Encyclopedia of Type Strains, Phase IV (KMG-IV): sequencing the most valuable type-strain genomes for metagenomic binning, comparative biology and taxonomic classification.</title>
        <authorList>
            <person name="Goeker M."/>
        </authorList>
    </citation>
    <scope>NUCLEOTIDE SEQUENCE [LARGE SCALE GENOMIC DNA]</scope>
    <source>
        <strain evidence="2 3">DSM 103733</strain>
    </source>
</reference>
<dbReference type="EMBL" id="JACHEK010000002">
    <property type="protein sequence ID" value="MBB6143076.1"/>
    <property type="molecule type" value="Genomic_DNA"/>
</dbReference>
<proteinExistence type="predicted"/>
<keyword evidence="3" id="KW-1185">Reference proteome</keyword>
<sequence>MTRKSFPFLAAGGELKELEQPGYYAGYSTMAQKRNWEEATRNVVTARVEKTLSIRFFSQEEATLLGAVIDRVMPQDDRTEGRTIPILPVLDERLFTNSLSGFRYEDMPPDQEAYRLAIKAIEEMAQDRFGQSFQILTVHRQELILKSLHDGKPEPENTVWQKMPVHRFWAMLMEDCVTAYYSHPWAWDEIGFGGPAYPRGYMRLENGLPEPWEKDEQRYEWNAPVDSLSQLDQESAPPEHGSLHGHGGSH</sequence>
<evidence type="ECO:0000313" key="3">
    <source>
        <dbReference type="Proteomes" id="UP000538666"/>
    </source>
</evidence>
<comment type="caution">
    <text evidence="2">The sequence shown here is derived from an EMBL/GenBank/DDBJ whole genome shotgun (WGS) entry which is preliminary data.</text>
</comment>
<dbReference type="Proteomes" id="UP000538666">
    <property type="component" value="Unassembled WGS sequence"/>
</dbReference>
<evidence type="ECO:0000256" key="1">
    <source>
        <dbReference type="SAM" id="MobiDB-lite"/>
    </source>
</evidence>
<evidence type="ECO:0008006" key="4">
    <source>
        <dbReference type="Google" id="ProtNLM"/>
    </source>
</evidence>
<accession>A0A841JNZ6</accession>
<evidence type="ECO:0000313" key="2">
    <source>
        <dbReference type="EMBL" id="MBB6143076.1"/>
    </source>
</evidence>
<feature type="region of interest" description="Disordered" evidence="1">
    <location>
        <begin position="223"/>
        <end position="250"/>
    </location>
</feature>
<gene>
    <name evidence="2" type="ORF">HNQ77_001020</name>
</gene>
<dbReference type="Pfam" id="PF13618">
    <property type="entry name" value="Gluconate_2-dh3"/>
    <property type="match status" value="1"/>
</dbReference>
<dbReference type="AlphaFoldDB" id="A0A841JNZ6"/>
<dbReference type="OrthoDB" id="63962at2"/>
<organism evidence="2 3">
    <name type="scientific">Silvibacterium bohemicum</name>
    <dbReference type="NCBI Taxonomy" id="1577686"/>
    <lineage>
        <taxon>Bacteria</taxon>
        <taxon>Pseudomonadati</taxon>
        <taxon>Acidobacteriota</taxon>
        <taxon>Terriglobia</taxon>
        <taxon>Terriglobales</taxon>
        <taxon>Acidobacteriaceae</taxon>
        <taxon>Silvibacterium</taxon>
    </lineage>
</organism>
<dbReference type="InterPro" id="IPR027056">
    <property type="entry name" value="Gluconate_2DH_su3"/>
</dbReference>
<name>A0A841JNZ6_9BACT</name>